<comment type="similarity">
    <text evidence="4 10">Belongs to the glycosyl hydrolase 13 family. GlgB subfamily.</text>
</comment>
<dbReference type="PANTHER" id="PTHR43651">
    <property type="entry name" value="1,4-ALPHA-GLUCAN-BRANCHING ENZYME"/>
    <property type="match status" value="1"/>
</dbReference>
<dbReference type="InterPro" id="IPR037439">
    <property type="entry name" value="Branching_enzy"/>
</dbReference>
<dbReference type="PANTHER" id="PTHR43651:SF3">
    <property type="entry name" value="1,4-ALPHA-GLUCAN-BRANCHING ENZYME"/>
    <property type="match status" value="1"/>
</dbReference>
<dbReference type="InterPro" id="IPR006048">
    <property type="entry name" value="A-amylase/branching_C"/>
</dbReference>
<dbReference type="NCBIfam" id="TIGR01515">
    <property type="entry name" value="branching_enzym"/>
    <property type="match status" value="1"/>
</dbReference>
<comment type="catalytic activity">
    <reaction evidence="1 10">
        <text>Transfers a segment of a (1-&gt;4)-alpha-D-glucan chain to a primary hydroxy group in a similar glucan chain.</text>
        <dbReference type="EC" id="2.4.1.18"/>
    </reaction>
</comment>
<evidence type="ECO:0000256" key="9">
    <source>
        <dbReference type="ARBA" id="ARBA00023277"/>
    </source>
</evidence>
<dbReference type="Gene3D" id="3.20.20.80">
    <property type="entry name" value="Glycosidases"/>
    <property type="match status" value="1"/>
</dbReference>
<evidence type="ECO:0000313" key="12">
    <source>
        <dbReference type="EMBL" id="MBS7527790.1"/>
    </source>
</evidence>
<dbReference type="EMBL" id="JAHBCL010000025">
    <property type="protein sequence ID" value="MBS7527790.1"/>
    <property type="molecule type" value="Genomic_DNA"/>
</dbReference>
<name>A0ABS5PRJ9_9FIRM</name>
<accession>A0ABS5PRJ9</accession>
<evidence type="ECO:0000256" key="10">
    <source>
        <dbReference type="HAMAP-Rule" id="MF_00685"/>
    </source>
</evidence>
<comment type="function">
    <text evidence="2 10">Catalyzes the formation of the alpha-1,6-glucosidic linkages in glycogen by scission of a 1,4-alpha-linked oligosaccharide from growing alpha-1,4-glucan chains and the subsequent attachment of the oligosaccharide to the alpha-1,6 position.</text>
</comment>
<dbReference type="Gene3D" id="2.60.40.10">
    <property type="entry name" value="Immunoglobulins"/>
    <property type="match status" value="1"/>
</dbReference>
<dbReference type="EC" id="2.4.1.18" evidence="10"/>
<dbReference type="InterPro" id="IPR006047">
    <property type="entry name" value="GH13_cat_dom"/>
</dbReference>
<comment type="subunit">
    <text evidence="10">Monomer.</text>
</comment>
<dbReference type="NCBIfam" id="NF003811">
    <property type="entry name" value="PRK05402.1"/>
    <property type="match status" value="1"/>
</dbReference>
<evidence type="ECO:0000256" key="1">
    <source>
        <dbReference type="ARBA" id="ARBA00000826"/>
    </source>
</evidence>
<evidence type="ECO:0000256" key="8">
    <source>
        <dbReference type="ARBA" id="ARBA00023056"/>
    </source>
</evidence>
<keyword evidence="13" id="KW-1185">Reference proteome</keyword>
<reference evidence="12 13" key="1">
    <citation type="submission" date="2021-05" db="EMBL/GenBank/DDBJ databases">
        <title>Fusibacter ferrireducens sp. nov., an anaerobic, sulfur- and Fe-reducing bacterium isolated from the mangrove sediment.</title>
        <authorList>
            <person name="Qiu D."/>
        </authorList>
    </citation>
    <scope>NUCLEOTIDE SEQUENCE [LARGE SCALE GENOMIC DNA]</scope>
    <source>
        <strain evidence="12 13">DSM 12116</strain>
    </source>
</reference>
<dbReference type="HAMAP" id="MF_00685">
    <property type="entry name" value="GlgB"/>
    <property type="match status" value="1"/>
</dbReference>
<dbReference type="CDD" id="cd02855">
    <property type="entry name" value="E_set_GBE_prok_N"/>
    <property type="match status" value="1"/>
</dbReference>
<proteinExistence type="inferred from homology"/>
<dbReference type="NCBIfam" id="NF008967">
    <property type="entry name" value="PRK12313.1"/>
    <property type="match status" value="1"/>
</dbReference>
<dbReference type="CDD" id="cd11322">
    <property type="entry name" value="AmyAc_Glg_BE"/>
    <property type="match status" value="1"/>
</dbReference>
<comment type="caution">
    <text evidence="12">The sequence shown here is derived from an EMBL/GenBank/DDBJ whole genome shotgun (WGS) entry which is preliminary data.</text>
</comment>
<dbReference type="Pfam" id="PF02922">
    <property type="entry name" value="CBM_48"/>
    <property type="match status" value="1"/>
</dbReference>
<keyword evidence="5 10" id="KW-0321">Glycogen metabolism</keyword>
<dbReference type="InterPro" id="IPR004193">
    <property type="entry name" value="Glyco_hydro_13_N"/>
</dbReference>
<evidence type="ECO:0000256" key="2">
    <source>
        <dbReference type="ARBA" id="ARBA00002953"/>
    </source>
</evidence>
<evidence type="ECO:0000256" key="6">
    <source>
        <dbReference type="ARBA" id="ARBA00022676"/>
    </source>
</evidence>
<sequence>MQAPDEINLYIREKGYFYLNEGELDTHLFHEGTFYKSHEFLGAHPLQRFHIDAVRFVVWAPHAKAIHLIGDFNHWNEFNLPMQRIGKSGLWQICVPNVQLFDAYKYKIEGQHGDVLYKADPYAFHAEERPKTASKYYDINGYHWHDDLWAAAKGANDLYRNPLSIYEVNLLSWRKKADGAQYSYHDLAEALIPYVKHLGYTHIELMPIMEHPFDGSWGYQATGYFAPTSRFGTPKDFMYFIDQCHQAGIGVILDWVPGHYCKDEHGLYYFDGSPTFESDDYELAHNDQWGTANFDYGKPEVISFLISNALYWHDYYHIDGMRVDAVAYMLYLNFGGKLLKNKYGGIEHLEAIAFIKKLNQVIFEHYPNTLMIAEESTSWPMVTKPVNDGGLGFNYKWNMGWMNDILEYMTLDPVYRKGFHKALTFSITYAFSENFILPLSHDEVVHGKRSLLSKMPGTYDEKFANLRLLYAYMFAHPGKKLVFMGGEFGQFIEWNEWQALDWHLLDYPAHRAMHEYVQTLNQLYQNETCLYELDVDHKGYEWVEVDNANESIISFERIDKSGERMVLIFNFTPVLRENYPVGVTIPGTYDVILNTQSHVFTGNPKDHYPTHYRSKKELMHHRFHALRITLPAFGGLYLKYKEG</sequence>
<evidence type="ECO:0000259" key="11">
    <source>
        <dbReference type="SMART" id="SM00642"/>
    </source>
</evidence>
<keyword evidence="8 10" id="KW-0320">Glycogen biosynthesis</keyword>
<dbReference type="InterPro" id="IPR013780">
    <property type="entry name" value="Glyco_hydro_b"/>
</dbReference>
<dbReference type="Proteomes" id="UP000746471">
    <property type="component" value="Unassembled WGS sequence"/>
</dbReference>
<evidence type="ECO:0000256" key="3">
    <source>
        <dbReference type="ARBA" id="ARBA00004964"/>
    </source>
</evidence>
<evidence type="ECO:0000256" key="4">
    <source>
        <dbReference type="ARBA" id="ARBA00009000"/>
    </source>
</evidence>
<dbReference type="Pfam" id="PF00128">
    <property type="entry name" value="Alpha-amylase"/>
    <property type="match status" value="1"/>
</dbReference>
<organism evidence="12 13">
    <name type="scientific">Fusibacter paucivorans</name>
    <dbReference type="NCBI Taxonomy" id="76009"/>
    <lineage>
        <taxon>Bacteria</taxon>
        <taxon>Bacillati</taxon>
        <taxon>Bacillota</taxon>
        <taxon>Clostridia</taxon>
        <taxon>Eubacteriales</taxon>
        <taxon>Eubacteriales Family XII. Incertae Sedis</taxon>
        <taxon>Fusibacter</taxon>
    </lineage>
</organism>
<feature type="domain" description="Glycosyl hydrolase family 13 catalytic" evidence="11">
    <location>
        <begin position="164"/>
        <end position="524"/>
    </location>
</feature>
<keyword evidence="7 10" id="KW-0808">Transferase</keyword>
<dbReference type="Pfam" id="PF02806">
    <property type="entry name" value="Alpha-amylase_C"/>
    <property type="match status" value="1"/>
</dbReference>
<feature type="active site" description="Nucleophile" evidence="10">
    <location>
        <position position="324"/>
    </location>
</feature>
<feature type="active site" description="Proton donor" evidence="10">
    <location>
        <position position="374"/>
    </location>
</feature>
<evidence type="ECO:0000256" key="5">
    <source>
        <dbReference type="ARBA" id="ARBA00022600"/>
    </source>
</evidence>
<dbReference type="InterPro" id="IPR044143">
    <property type="entry name" value="GlgB_N_E_set_prok"/>
</dbReference>
<keyword evidence="6 10" id="KW-0328">Glycosyltransferase</keyword>
<dbReference type="InterPro" id="IPR017853">
    <property type="entry name" value="GH"/>
</dbReference>
<dbReference type="RefSeq" id="WP_213237648.1">
    <property type="nucleotide sequence ID" value="NZ_JAHBCL010000025.1"/>
</dbReference>
<evidence type="ECO:0000256" key="7">
    <source>
        <dbReference type="ARBA" id="ARBA00022679"/>
    </source>
</evidence>
<protein>
    <recommendedName>
        <fullName evidence="10">1,4-alpha-glucan branching enzyme GlgB</fullName>
        <ecNumber evidence="10">2.4.1.18</ecNumber>
    </recommendedName>
    <alternativeName>
        <fullName evidence="10">1,4-alpha-D-glucan:1,4-alpha-D-glucan 6-glucosyl-transferase</fullName>
    </alternativeName>
    <alternativeName>
        <fullName evidence="10">Alpha-(1-&gt;4)-glucan branching enzyme</fullName>
    </alternativeName>
    <alternativeName>
        <fullName evidence="10">Glycogen branching enzyme</fullName>
        <shortName evidence="10">BE</shortName>
    </alternativeName>
</protein>
<keyword evidence="9 10" id="KW-0119">Carbohydrate metabolism</keyword>
<evidence type="ECO:0000313" key="13">
    <source>
        <dbReference type="Proteomes" id="UP000746471"/>
    </source>
</evidence>
<gene>
    <name evidence="10 12" type="primary">glgB</name>
    <name evidence="12" type="ORF">KHM83_13985</name>
</gene>
<dbReference type="SUPFAM" id="SSF51011">
    <property type="entry name" value="Glycosyl hydrolase domain"/>
    <property type="match status" value="1"/>
</dbReference>
<dbReference type="Gene3D" id="2.60.40.1180">
    <property type="entry name" value="Golgi alpha-mannosidase II"/>
    <property type="match status" value="1"/>
</dbReference>
<dbReference type="SMART" id="SM00642">
    <property type="entry name" value="Aamy"/>
    <property type="match status" value="1"/>
</dbReference>
<comment type="pathway">
    <text evidence="3 10">Glycan biosynthesis; glycogen biosynthesis.</text>
</comment>
<dbReference type="InterPro" id="IPR013783">
    <property type="entry name" value="Ig-like_fold"/>
</dbReference>
<dbReference type="PIRSF" id="PIRSF000463">
    <property type="entry name" value="GlgB"/>
    <property type="match status" value="1"/>
</dbReference>
<dbReference type="InterPro" id="IPR006407">
    <property type="entry name" value="GlgB"/>
</dbReference>
<dbReference type="SUPFAM" id="SSF51445">
    <property type="entry name" value="(Trans)glycosidases"/>
    <property type="match status" value="1"/>
</dbReference>